<keyword evidence="1 2" id="KW-0597">Phosphoprotein</keyword>
<dbReference type="PANTHER" id="PTHR44591">
    <property type="entry name" value="STRESS RESPONSE REGULATOR PROTEIN 1"/>
    <property type="match status" value="1"/>
</dbReference>
<dbReference type="Gene3D" id="3.40.50.2300">
    <property type="match status" value="1"/>
</dbReference>
<dbReference type="Proteomes" id="UP001319080">
    <property type="component" value="Unassembled WGS sequence"/>
</dbReference>
<evidence type="ECO:0000259" key="3">
    <source>
        <dbReference type="PROSITE" id="PS50110"/>
    </source>
</evidence>
<reference evidence="4 5" key="1">
    <citation type="submission" date="2021-05" db="EMBL/GenBank/DDBJ databases">
        <title>A Polyphasic approach of four new species of the genus Ohtaekwangia: Ohtaekwangia histidinii sp. nov., Ohtaekwangia cretensis sp. nov., Ohtaekwangia indiensis sp. nov., Ohtaekwangia reichenbachii sp. nov. from diverse environment.</title>
        <authorList>
            <person name="Octaviana S."/>
        </authorList>
    </citation>
    <scope>NUCLEOTIDE SEQUENCE [LARGE SCALE GENOMIC DNA]</scope>
    <source>
        <strain evidence="4 5">PWU5</strain>
    </source>
</reference>
<evidence type="ECO:0000256" key="1">
    <source>
        <dbReference type="ARBA" id="ARBA00022553"/>
    </source>
</evidence>
<dbReference type="GO" id="GO:0000160">
    <property type="term" value="P:phosphorelay signal transduction system"/>
    <property type="evidence" value="ECO:0007669"/>
    <property type="project" value="InterPro"/>
</dbReference>
<dbReference type="Pfam" id="PF00072">
    <property type="entry name" value="Response_reg"/>
    <property type="match status" value="1"/>
</dbReference>
<dbReference type="InterPro" id="IPR001789">
    <property type="entry name" value="Sig_transdc_resp-reg_receiver"/>
</dbReference>
<evidence type="ECO:0000256" key="2">
    <source>
        <dbReference type="PROSITE-ProRule" id="PRU00169"/>
    </source>
</evidence>
<feature type="modified residue" description="4-aspartylphosphate" evidence="2">
    <location>
        <position position="51"/>
    </location>
</feature>
<gene>
    <name evidence="4" type="ORF">KK062_19625</name>
</gene>
<comment type="caution">
    <text evidence="4">The sequence shown here is derived from an EMBL/GenBank/DDBJ whole genome shotgun (WGS) entry which is preliminary data.</text>
</comment>
<dbReference type="SUPFAM" id="SSF52172">
    <property type="entry name" value="CheY-like"/>
    <property type="match status" value="1"/>
</dbReference>
<name>A0AAP2E2R1_9BACT</name>
<dbReference type="EMBL" id="JAHESE010000022">
    <property type="protein sequence ID" value="MBT1710464.1"/>
    <property type="molecule type" value="Genomic_DNA"/>
</dbReference>
<dbReference type="CDD" id="cd17546">
    <property type="entry name" value="REC_hyHK_CKI1_RcsC-like"/>
    <property type="match status" value="1"/>
</dbReference>
<dbReference type="InterPro" id="IPR050595">
    <property type="entry name" value="Bact_response_regulator"/>
</dbReference>
<dbReference type="AlphaFoldDB" id="A0AAP2E2R1"/>
<accession>A0AAP2E2R1</accession>
<dbReference type="RefSeq" id="WP_254086035.1">
    <property type="nucleotide sequence ID" value="NZ_JAHESE010000022.1"/>
</dbReference>
<sequence>MKRILYVEDDLINALVMEKLFKETFQITHVESGERCLETLARKNFDLILMDINLGPGQMTGVDALRAIRSEPATAGIPVVAITAYAFAHDEERFLKEGFTGYIPKPLDWRTLPEKIDQYFAR</sequence>
<keyword evidence="5" id="KW-1185">Reference proteome</keyword>
<protein>
    <submittedName>
        <fullName evidence="4">Response regulator</fullName>
    </submittedName>
</protein>
<dbReference type="PANTHER" id="PTHR44591:SF3">
    <property type="entry name" value="RESPONSE REGULATORY DOMAIN-CONTAINING PROTEIN"/>
    <property type="match status" value="1"/>
</dbReference>
<evidence type="ECO:0000313" key="5">
    <source>
        <dbReference type="Proteomes" id="UP001319080"/>
    </source>
</evidence>
<dbReference type="SMART" id="SM00448">
    <property type="entry name" value="REC"/>
    <property type="match status" value="1"/>
</dbReference>
<dbReference type="InterPro" id="IPR011006">
    <property type="entry name" value="CheY-like_superfamily"/>
</dbReference>
<evidence type="ECO:0000313" key="4">
    <source>
        <dbReference type="EMBL" id="MBT1710464.1"/>
    </source>
</evidence>
<proteinExistence type="predicted"/>
<feature type="domain" description="Response regulatory" evidence="3">
    <location>
        <begin position="3"/>
        <end position="120"/>
    </location>
</feature>
<dbReference type="PROSITE" id="PS50110">
    <property type="entry name" value="RESPONSE_REGULATORY"/>
    <property type="match status" value="1"/>
</dbReference>
<organism evidence="4 5">
    <name type="scientific">Dawidia cretensis</name>
    <dbReference type="NCBI Taxonomy" id="2782350"/>
    <lineage>
        <taxon>Bacteria</taxon>
        <taxon>Pseudomonadati</taxon>
        <taxon>Bacteroidota</taxon>
        <taxon>Cytophagia</taxon>
        <taxon>Cytophagales</taxon>
        <taxon>Chryseotaleaceae</taxon>
        <taxon>Dawidia</taxon>
    </lineage>
</organism>